<reference evidence="2" key="1">
    <citation type="submission" date="2023-03" db="EMBL/GenBank/DDBJ databases">
        <title>Massive genome expansion in bonnet fungi (Mycena s.s.) driven by repeated elements and novel gene families across ecological guilds.</title>
        <authorList>
            <consortium name="Lawrence Berkeley National Laboratory"/>
            <person name="Harder C.B."/>
            <person name="Miyauchi S."/>
            <person name="Viragh M."/>
            <person name="Kuo A."/>
            <person name="Thoen E."/>
            <person name="Andreopoulos B."/>
            <person name="Lu D."/>
            <person name="Skrede I."/>
            <person name="Drula E."/>
            <person name="Henrissat B."/>
            <person name="Morin E."/>
            <person name="Kohler A."/>
            <person name="Barry K."/>
            <person name="LaButti K."/>
            <person name="Morin E."/>
            <person name="Salamov A."/>
            <person name="Lipzen A."/>
            <person name="Mereny Z."/>
            <person name="Hegedus B."/>
            <person name="Baldrian P."/>
            <person name="Stursova M."/>
            <person name="Weitz H."/>
            <person name="Taylor A."/>
            <person name="Grigoriev I.V."/>
            <person name="Nagy L.G."/>
            <person name="Martin F."/>
            <person name="Kauserud H."/>
        </authorList>
    </citation>
    <scope>NUCLEOTIDE SEQUENCE</scope>
    <source>
        <strain evidence="2">9284</strain>
    </source>
</reference>
<dbReference type="AlphaFoldDB" id="A0AAD7CG74"/>
<organism evidence="2 3">
    <name type="scientific">Roridomyces roridus</name>
    <dbReference type="NCBI Taxonomy" id="1738132"/>
    <lineage>
        <taxon>Eukaryota</taxon>
        <taxon>Fungi</taxon>
        <taxon>Dikarya</taxon>
        <taxon>Basidiomycota</taxon>
        <taxon>Agaricomycotina</taxon>
        <taxon>Agaricomycetes</taxon>
        <taxon>Agaricomycetidae</taxon>
        <taxon>Agaricales</taxon>
        <taxon>Marasmiineae</taxon>
        <taxon>Mycenaceae</taxon>
        <taxon>Roridomyces</taxon>
    </lineage>
</organism>
<evidence type="ECO:0000313" key="2">
    <source>
        <dbReference type="EMBL" id="KAJ7647800.1"/>
    </source>
</evidence>
<name>A0AAD7CG74_9AGAR</name>
<feature type="compositionally biased region" description="Low complexity" evidence="1">
    <location>
        <begin position="415"/>
        <end position="434"/>
    </location>
</feature>
<feature type="region of interest" description="Disordered" evidence="1">
    <location>
        <begin position="404"/>
        <end position="449"/>
    </location>
</feature>
<protein>
    <submittedName>
        <fullName evidence="2">Uncharacterized protein</fullName>
    </submittedName>
</protein>
<dbReference type="EMBL" id="JARKIF010000002">
    <property type="protein sequence ID" value="KAJ7647800.1"/>
    <property type="molecule type" value="Genomic_DNA"/>
</dbReference>
<comment type="caution">
    <text evidence="2">The sequence shown here is derived from an EMBL/GenBank/DDBJ whole genome shotgun (WGS) entry which is preliminary data.</text>
</comment>
<feature type="region of interest" description="Disordered" evidence="1">
    <location>
        <begin position="309"/>
        <end position="342"/>
    </location>
</feature>
<gene>
    <name evidence="2" type="ORF">FB45DRAFT_894480</name>
</gene>
<evidence type="ECO:0000256" key="1">
    <source>
        <dbReference type="SAM" id="MobiDB-lite"/>
    </source>
</evidence>
<dbReference type="Proteomes" id="UP001221142">
    <property type="component" value="Unassembled WGS sequence"/>
</dbReference>
<feature type="region of interest" description="Disordered" evidence="1">
    <location>
        <begin position="102"/>
        <end position="129"/>
    </location>
</feature>
<evidence type="ECO:0000313" key="3">
    <source>
        <dbReference type="Proteomes" id="UP001221142"/>
    </source>
</evidence>
<accession>A0AAD7CG74</accession>
<feature type="compositionally biased region" description="Acidic residues" evidence="1">
    <location>
        <begin position="438"/>
        <end position="449"/>
    </location>
</feature>
<keyword evidence="3" id="KW-1185">Reference proteome</keyword>
<sequence>MDMQYYQLGGHRAAISLHGGQYGTQRDFFTPLQRHLRRPDESIELVLGIKPSGSSHLLLTWEEAKLFEPDRYLFKKSSPATEFYSLSPIVFKDAKQLEEKLDNLTPKKSGARDTSRLNKGYEGQSHGAGRSRVESARVFYRILRNRLDQGKYNIRDTSWASSIRIVTFSCNTWLSDTRSLAQRNANPRVLDVGWSEASLPDLGDEQKTYSHIQFANNINLAPGGDENTKREPFQWGASQLCSPQEIKDKVQGLFGEFSSTRPVVLVVHNWDSNPGNNAVPVKNVLWSLDINVDAVTLDLKDLMWPPVRRYAPKDPRRPRSASPTPHNRSSRRPSPPPPPRSFEQVYVVDVGDMSRKIFGTQDCYSLSQMRRRLGMYEDQGFCAGNECRMLFEVFREMAKRGPIDDQKEEWPLGTLAASASVPSASASEPSASLAFHDDESDYGEEDESD</sequence>
<proteinExistence type="predicted"/>